<proteinExistence type="predicted"/>
<keyword evidence="1" id="KW-1015">Disulfide bond</keyword>
<dbReference type="AlphaFoldDB" id="A0AAV4SWD1"/>
<keyword evidence="4" id="KW-1185">Reference proteome</keyword>
<accession>A0AAV4SWD1</accession>
<protein>
    <recommendedName>
        <fullName evidence="2">Ig-like domain-containing protein</fullName>
    </recommendedName>
</protein>
<feature type="domain" description="Ig-like" evidence="2">
    <location>
        <begin position="1"/>
        <end position="87"/>
    </location>
</feature>
<dbReference type="InterPro" id="IPR036179">
    <property type="entry name" value="Ig-like_dom_sf"/>
</dbReference>
<dbReference type="InterPro" id="IPR013783">
    <property type="entry name" value="Ig-like_fold"/>
</dbReference>
<dbReference type="Pfam" id="PF08205">
    <property type="entry name" value="C2-set_2"/>
    <property type="match status" value="1"/>
</dbReference>
<sequence>MPRRRPVSVGWIAQLTCEARGARPQAELTWWREGKEVEGTTETVLEDGNLTVSTYAFTPRAEDNGKSVTCKAHHATLEMEPIADTVTLNVHCKYESSSNKLHIKTFHDPLNLSGIIRIVGTCELS</sequence>
<comment type="caution">
    <text evidence="3">The sequence shown here is derived from an EMBL/GenBank/DDBJ whole genome shotgun (WGS) entry which is preliminary data.</text>
</comment>
<name>A0AAV4SWD1_9ARAC</name>
<dbReference type="PROSITE" id="PS50835">
    <property type="entry name" value="IG_LIKE"/>
    <property type="match status" value="1"/>
</dbReference>
<dbReference type="EMBL" id="BPLQ01008660">
    <property type="protein sequence ID" value="GIY38683.1"/>
    <property type="molecule type" value="Genomic_DNA"/>
</dbReference>
<dbReference type="InterPro" id="IPR013162">
    <property type="entry name" value="CD80_C2-set"/>
</dbReference>
<evidence type="ECO:0000256" key="1">
    <source>
        <dbReference type="ARBA" id="ARBA00023157"/>
    </source>
</evidence>
<dbReference type="PANTHER" id="PTHR23278:SF19">
    <property type="entry name" value="OBSCURIN"/>
    <property type="match status" value="1"/>
</dbReference>
<dbReference type="PANTHER" id="PTHR23278">
    <property type="entry name" value="SIDESTEP PROTEIN"/>
    <property type="match status" value="1"/>
</dbReference>
<organism evidence="3 4">
    <name type="scientific">Caerostris darwini</name>
    <dbReference type="NCBI Taxonomy" id="1538125"/>
    <lineage>
        <taxon>Eukaryota</taxon>
        <taxon>Metazoa</taxon>
        <taxon>Ecdysozoa</taxon>
        <taxon>Arthropoda</taxon>
        <taxon>Chelicerata</taxon>
        <taxon>Arachnida</taxon>
        <taxon>Araneae</taxon>
        <taxon>Araneomorphae</taxon>
        <taxon>Entelegynae</taxon>
        <taxon>Araneoidea</taxon>
        <taxon>Araneidae</taxon>
        <taxon>Caerostris</taxon>
    </lineage>
</organism>
<dbReference type="InterPro" id="IPR007110">
    <property type="entry name" value="Ig-like_dom"/>
</dbReference>
<dbReference type="Gene3D" id="2.60.40.10">
    <property type="entry name" value="Immunoglobulins"/>
    <property type="match status" value="1"/>
</dbReference>
<evidence type="ECO:0000313" key="4">
    <source>
        <dbReference type="Proteomes" id="UP001054837"/>
    </source>
</evidence>
<gene>
    <name evidence="3" type="primary">AVEN_90018_1</name>
    <name evidence="3" type="ORF">CDAR_574721</name>
</gene>
<dbReference type="SUPFAM" id="SSF48726">
    <property type="entry name" value="Immunoglobulin"/>
    <property type="match status" value="1"/>
</dbReference>
<evidence type="ECO:0000313" key="3">
    <source>
        <dbReference type="EMBL" id="GIY38683.1"/>
    </source>
</evidence>
<reference evidence="3 4" key="1">
    <citation type="submission" date="2021-06" db="EMBL/GenBank/DDBJ databases">
        <title>Caerostris darwini draft genome.</title>
        <authorList>
            <person name="Kono N."/>
            <person name="Arakawa K."/>
        </authorList>
    </citation>
    <scope>NUCLEOTIDE SEQUENCE [LARGE SCALE GENOMIC DNA]</scope>
</reference>
<evidence type="ECO:0000259" key="2">
    <source>
        <dbReference type="PROSITE" id="PS50835"/>
    </source>
</evidence>
<dbReference type="Proteomes" id="UP001054837">
    <property type="component" value="Unassembled WGS sequence"/>
</dbReference>